<organism evidence="4 5">
    <name type="scientific">Rhamnella rubrinervis</name>
    <dbReference type="NCBI Taxonomy" id="2594499"/>
    <lineage>
        <taxon>Eukaryota</taxon>
        <taxon>Viridiplantae</taxon>
        <taxon>Streptophyta</taxon>
        <taxon>Embryophyta</taxon>
        <taxon>Tracheophyta</taxon>
        <taxon>Spermatophyta</taxon>
        <taxon>Magnoliopsida</taxon>
        <taxon>eudicotyledons</taxon>
        <taxon>Gunneridae</taxon>
        <taxon>Pentapetalae</taxon>
        <taxon>rosids</taxon>
        <taxon>fabids</taxon>
        <taxon>Rosales</taxon>
        <taxon>Rhamnaceae</taxon>
        <taxon>rhamnoid group</taxon>
        <taxon>Rhamneae</taxon>
        <taxon>Rhamnella</taxon>
    </lineage>
</organism>
<keyword evidence="2" id="KW-1015">Disulfide bond</keyword>
<keyword evidence="1" id="KW-0732">Signal</keyword>
<evidence type="ECO:0000259" key="3">
    <source>
        <dbReference type="Pfam" id="PF00954"/>
    </source>
</evidence>
<dbReference type="EMBL" id="VOIH02000006">
    <property type="protein sequence ID" value="KAF3443791.1"/>
    <property type="molecule type" value="Genomic_DNA"/>
</dbReference>
<evidence type="ECO:0000256" key="2">
    <source>
        <dbReference type="ARBA" id="ARBA00023157"/>
    </source>
</evidence>
<name>A0A8K0H138_9ROSA</name>
<evidence type="ECO:0000313" key="4">
    <source>
        <dbReference type="EMBL" id="KAF3443791.1"/>
    </source>
</evidence>
<dbReference type="Pfam" id="PF00954">
    <property type="entry name" value="S_locus_glycop"/>
    <property type="match status" value="1"/>
</dbReference>
<dbReference type="OrthoDB" id="4062651at2759"/>
<keyword evidence="5" id="KW-1185">Reference proteome</keyword>
<evidence type="ECO:0000256" key="1">
    <source>
        <dbReference type="ARBA" id="ARBA00022729"/>
    </source>
</evidence>
<sequence>MEELRRICRTAGTSEYYGIGSKITGAAQPRRQCEVYAFCGAYGSCNEMSLPFCNCLRGFERKSQSDWDWENYSGGCQRKMKLQCGNNTSIVRNGERDKSQQMSSISLPEAAKAVTTLIMKNANQPA</sequence>
<comment type="caution">
    <text evidence="4">The sequence shown here is derived from an EMBL/GenBank/DDBJ whole genome shotgun (WGS) entry which is preliminary data.</text>
</comment>
<dbReference type="PANTHER" id="PTHR32444:SF247">
    <property type="entry name" value="OS01G0958200 PROTEIN"/>
    <property type="match status" value="1"/>
</dbReference>
<proteinExistence type="predicted"/>
<dbReference type="GO" id="GO:0048544">
    <property type="term" value="P:recognition of pollen"/>
    <property type="evidence" value="ECO:0007669"/>
    <property type="project" value="InterPro"/>
</dbReference>
<evidence type="ECO:0000313" key="5">
    <source>
        <dbReference type="Proteomes" id="UP000796880"/>
    </source>
</evidence>
<reference evidence="4" key="1">
    <citation type="submission" date="2020-03" db="EMBL/GenBank/DDBJ databases">
        <title>A high-quality chromosome-level genome assembly of a woody plant with both climbing and erect habits, Rhamnella rubrinervis.</title>
        <authorList>
            <person name="Lu Z."/>
            <person name="Yang Y."/>
            <person name="Zhu X."/>
            <person name="Sun Y."/>
        </authorList>
    </citation>
    <scope>NUCLEOTIDE SEQUENCE</scope>
    <source>
        <strain evidence="4">BYM</strain>
        <tissue evidence="4">Leaf</tissue>
    </source>
</reference>
<protein>
    <recommendedName>
        <fullName evidence="3">S-locus glycoprotein domain-containing protein</fullName>
    </recommendedName>
</protein>
<dbReference type="Proteomes" id="UP000796880">
    <property type="component" value="Unassembled WGS sequence"/>
</dbReference>
<dbReference type="InterPro" id="IPR000858">
    <property type="entry name" value="S_locus_glycoprot_dom"/>
</dbReference>
<dbReference type="AlphaFoldDB" id="A0A8K0H138"/>
<accession>A0A8K0H138</accession>
<feature type="domain" description="S-locus glycoprotein" evidence="3">
    <location>
        <begin position="26"/>
        <end position="62"/>
    </location>
</feature>
<gene>
    <name evidence="4" type="ORF">FNV43_RR13481</name>
</gene>
<dbReference type="PANTHER" id="PTHR32444">
    <property type="entry name" value="BULB-TYPE LECTIN DOMAIN-CONTAINING PROTEIN"/>
    <property type="match status" value="1"/>
</dbReference>